<evidence type="ECO:0000259" key="2">
    <source>
        <dbReference type="Pfam" id="PF05170"/>
    </source>
</evidence>
<dbReference type="Pfam" id="PF05170">
    <property type="entry name" value="AsmA"/>
    <property type="match status" value="1"/>
</dbReference>
<dbReference type="AlphaFoldDB" id="A0A853FCQ5"/>
<dbReference type="OrthoDB" id="5749006at2"/>
<keyword evidence="4" id="KW-1185">Reference proteome</keyword>
<dbReference type="PANTHER" id="PTHR30441:SF9">
    <property type="entry name" value="ASMA FAMILY PROTEIN YHJG"/>
    <property type="match status" value="1"/>
</dbReference>
<evidence type="ECO:0000256" key="1">
    <source>
        <dbReference type="SAM" id="MobiDB-lite"/>
    </source>
</evidence>
<gene>
    <name evidence="3" type="ORF">H0A68_12645</name>
</gene>
<reference evidence="3 4" key="1">
    <citation type="submission" date="2020-07" db="EMBL/GenBank/DDBJ databases">
        <title>Taxonomic revisions and descriptions of new bacterial species based on genomic comparisons in the high-G+C-content subgroup of the family Alcaligenaceae.</title>
        <authorList>
            <person name="Szabo A."/>
            <person name="Felfoldi T."/>
        </authorList>
    </citation>
    <scope>NUCLEOTIDE SEQUENCE [LARGE SCALE GENOMIC DNA]</scope>
    <source>
        <strain evidence="3 4">DSM 25264</strain>
    </source>
</reference>
<comment type="caution">
    <text evidence="3">The sequence shown here is derived from an EMBL/GenBank/DDBJ whole genome shotgun (WGS) entry which is preliminary data.</text>
</comment>
<feature type="compositionally biased region" description="Basic and acidic residues" evidence="1">
    <location>
        <begin position="666"/>
        <end position="696"/>
    </location>
</feature>
<dbReference type="RefSeq" id="WP_129969168.1">
    <property type="nucleotide sequence ID" value="NZ_JACCEW010000003.1"/>
</dbReference>
<evidence type="ECO:0000313" key="4">
    <source>
        <dbReference type="Proteomes" id="UP000580517"/>
    </source>
</evidence>
<accession>A0A853FCQ5</accession>
<dbReference type="GO" id="GO:0090313">
    <property type="term" value="P:regulation of protein targeting to membrane"/>
    <property type="evidence" value="ECO:0007669"/>
    <property type="project" value="TreeGrafter"/>
</dbReference>
<sequence>MPRYLKITLSILLVLLLVFGLAAALLATFNWNHARPWLNRQATEMAGRQVQIRGDLDIDWLRPQAQHDGWRGWVPWPRIIVNDLFIGNPEWRSGERGMARISHASVLLDPIALLGHVVRIRSLEVDTADVYLERGKDGKANWTFKRAEPASEKPSDWKVDIQDLALKNVKAQVVDASSRLDLQLQLASLAQPPDGEQAASPGGSYGIGWKASGTYNGVDVSGEGRTGAILALREDGKPFPVQGKATVGKTSVELEGSVTRPQSLAALDVNMQLSGDSMSDLLELIGVALPVTPPYSTKGHLTARLAGEQDVWRYEDFTGKVGKSDLEGTLTFTRSKPRSLLEGQVRSRLLRFKDLGPLIGADTSEVKSAAAEKAASTQPKDKVLPHNVINTDAWSVMDANVHFTGEKILRDKDLPLDHIDARIMLQDKVLSFTPLSFGVAGGTLSNQISLDGRGKEIKATLKTEARHLKLKQLFPGAESMKASFGELHGNANLAGHGNSIAGMLGSADGDIQALVSRGTISHFLLEAAGLNVANLVLLKLFGDEQVILDCMASDFSIKNGLMTPRVFRLETDDAIVDVSGTINLRDETLDLKISPKNKTVRIFTLRSPLYARGSFKNPDVGVEPGPLAMRAGAAVALGVLASPFAALLPLLNVGNDEATHCTSLSDGKRQTGEGKAKRDETPQERRERQKREERESWPSSQAKP</sequence>
<dbReference type="Proteomes" id="UP000580517">
    <property type="component" value="Unassembled WGS sequence"/>
</dbReference>
<evidence type="ECO:0000313" key="3">
    <source>
        <dbReference type="EMBL" id="NYT37727.1"/>
    </source>
</evidence>
<proteinExistence type="predicted"/>
<feature type="region of interest" description="Disordered" evidence="1">
    <location>
        <begin position="662"/>
        <end position="704"/>
    </location>
</feature>
<dbReference type="InterPro" id="IPR052894">
    <property type="entry name" value="AsmA-related"/>
</dbReference>
<dbReference type="EMBL" id="JACCEW010000003">
    <property type="protein sequence ID" value="NYT37727.1"/>
    <property type="molecule type" value="Genomic_DNA"/>
</dbReference>
<dbReference type="GO" id="GO:0005886">
    <property type="term" value="C:plasma membrane"/>
    <property type="evidence" value="ECO:0007669"/>
    <property type="project" value="TreeGrafter"/>
</dbReference>
<name>A0A853FCQ5_9BURK</name>
<organism evidence="3 4">
    <name type="scientific">Allopusillimonas soli</name>
    <dbReference type="NCBI Taxonomy" id="659016"/>
    <lineage>
        <taxon>Bacteria</taxon>
        <taxon>Pseudomonadati</taxon>
        <taxon>Pseudomonadota</taxon>
        <taxon>Betaproteobacteria</taxon>
        <taxon>Burkholderiales</taxon>
        <taxon>Alcaligenaceae</taxon>
        <taxon>Allopusillimonas</taxon>
    </lineage>
</organism>
<protein>
    <submittedName>
        <fullName evidence="3">AsmA family protein</fullName>
    </submittedName>
</protein>
<feature type="domain" description="AsmA" evidence="2">
    <location>
        <begin position="1"/>
        <end position="565"/>
    </location>
</feature>
<dbReference type="PANTHER" id="PTHR30441">
    <property type="entry name" value="DUF748 DOMAIN-CONTAINING PROTEIN"/>
    <property type="match status" value="1"/>
</dbReference>
<dbReference type="InterPro" id="IPR007844">
    <property type="entry name" value="AsmA"/>
</dbReference>